<gene>
    <name evidence="1" type="ORF">I4F81_011828</name>
</gene>
<comment type="caution">
    <text evidence="1">The sequence shown here is derived from an EMBL/GenBank/DDBJ whole genome shotgun (WGS) entry which is preliminary data.</text>
</comment>
<evidence type="ECO:0000313" key="2">
    <source>
        <dbReference type="Proteomes" id="UP000798662"/>
    </source>
</evidence>
<name>A0ACC3CH67_PYRYE</name>
<dbReference type="Proteomes" id="UP000798662">
    <property type="component" value="Chromosome 3"/>
</dbReference>
<evidence type="ECO:0000313" key="1">
    <source>
        <dbReference type="EMBL" id="KAK1869351.1"/>
    </source>
</evidence>
<reference evidence="1" key="1">
    <citation type="submission" date="2019-11" db="EMBL/GenBank/DDBJ databases">
        <title>Nori genome reveals adaptations in red seaweeds to the harsh intertidal environment.</title>
        <authorList>
            <person name="Wang D."/>
            <person name="Mao Y."/>
        </authorList>
    </citation>
    <scope>NUCLEOTIDE SEQUENCE</scope>
    <source>
        <tissue evidence="1">Gametophyte</tissue>
    </source>
</reference>
<dbReference type="EMBL" id="CM020620">
    <property type="protein sequence ID" value="KAK1869351.1"/>
    <property type="molecule type" value="Genomic_DNA"/>
</dbReference>
<accession>A0ACC3CH67</accession>
<organism evidence="1 2">
    <name type="scientific">Pyropia yezoensis</name>
    <name type="common">Susabi-nori</name>
    <name type="synonym">Porphyra yezoensis</name>
    <dbReference type="NCBI Taxonomy" id="2788"/>
    <lineage>
        <taxon>Eukaryota</taxon>
        <taxon>Rhodophyta</taxon>
        <taxon>Bangiophyceae</taxon>
        <taxon>Bangiales</taxon>
        <taxon>Bangiaceae</taxon>
        <taxon>Pyropia</taxon>
    </lineage>
</organism>
<keyword evidence="2" id="KW-1185">Reference proteome</keyword>
<proteinExistence type="predicted"/>
<protein>
    <submittedName>
        <fullName evidence="1">Uncharacterized protein</fullName>
    </submittedName>
</protein>
<sequence length="182" mass="19066">MSTSTGRHSLFLAGNAAVAPPILAPADGHSGGGGGRGGGHHRQYMSTRSSMLSVWCTSMCARQHWALLIALHRDCRRRPPFPVVQRTCTILLRDGPWHGGGASAGSRGCFFEGGRGARRPPPPPLQHSVHFHTATLSSPPVPPPSPPCNALSLYRIEAETTSVVVPAWGGCVLLPGSAPSVS</sequence>